<dbReference type="EMBL" id="JADEWB010000043">
    <property type="protein sequence ID" value="MBE9236318.1"/>
    <property type="molecule type" value="Genomic_DNA"/>
</dbReference>
<dbReference type="RefSeq" id="WP_193942611.1">
    <property type="nucleotide sequence ID" value="NZ_JADEWB010000043.1"/>
</dbReference>
<protein>
    <submittedName>
        <fullName evidence="2">Uncharacterized protein</fullName>
    </submittedName>
</protein>
<evidence type="ECO:0000313" key="3">
    <source>
        <dbReference type="Proteomes" id="UP000606776"/>
    </source>
</evidence>
<name>A0ABR9VCW4_9CYAN</name>
<organism evidence="2 3">
    <name type="scientific">Sphaerospermopsis aphanizomenoides LEGE 00250</name>
    <dbReference type="NCBI Taxonomy" id="2777972"/>
    <lineage>
        <taxon>Bacteria</taxon>
        <taxon>Bacillati</taxon>
        <taxon>Cyanobacteriota</taxon>
        <taxon>Cyanophyceae</taxon>
        <taxon>Nostocales</taxon>
        <taxon>Aphanizomenonaceae</taxon>
        <taxon>Sphaerospermopsis</taxon>
        <taxon>Sphaerospermopsis aphanizomenoides</taxon>
    </lineage>
</organism>
<evidence type="ECO:0000313" key="2">
    <source>
        <dbReference type="EMBL" id="MBE9236318.1"/>
    </source>
</evidence>
<proteinExistence type="predicted"/>
<sequence length="68" mass="7681">MLKKLSVRSQEFKESGVQGVRRKINISCFPSPQSPITNHQSPITNHQSPITNHQSPITNHQSPINNHQ</sequence>
<comment type="caution">
    <text evidence="2">The sequence shown here is derived from an EMBL/GenBank/DDBJ whole genome shotgun (WGS) entry which is preliminary data.</text>
</comment>
<evidence type="ECO:0000256" key="1">
    <source>
        <dbReference type="SAM" id="MobiDB-lite"/>
    </source>
</evidence>
<feature type="region of interest" description="Disordered" evidence="1">
    <location>
        <begin position="29"/>
        <end position="68"/>
    </location>
</feature>
<accession>A0ABR9VCW4</accession>
<gene>
    <name evidence="2" type="ORF">IQ227_09805</name>
</gene>
<keyword evidence="3" id="KW-1185">Reference proteome</keyword>
<reference evidence="2 3" key="1">
    <citation type="submission" date="2020-10" db="EMBL/GenBank/DDBJ databases">
        <authorList>
            <person name="Castelo-Branco R."/>
            <person name="Eusebio N."/>
            <person name="Adriana R."/>
            <person name="Vieira A."/>
            <person name="Brugerolle De Fraissinette N."/>
            <person name="Rezende De Castro R."/>
            <person name="Schneider M.P."/>
            <person name="Vasconcelos V."/>
            <person name="Leao P.N."/>
        </authorList>
    </citation>
    <scope>NUCLEOTIDE SEQUENCE [LARGE SCALE GENOMIC DNA]</scope>
    <source>
        <strain evidence="2 3">LEGE 00250</strain>
    </source>
</reference>
<dbReference type="Proteomes" id="UP000606776">
    <property type="component" value="Unassembled WGS sequence"/>
</dbReference>